<dbReference type="InterPro" id="IPR038610">
    <property type="entry name" value="FliK-like_C_sf"/>
</dbReference>
<feature type="region of interest" description="Disordered" evidence="1">
    <location>
        <begin position="455"/>
        <end position="519"/>
    </location>
</feature>
<feature type="region of interest" description="Disordered" evidence="1">
    <location>
        <begin position="709"/>
        <end position="729"/>
    </location>
</feature>
<feature type="compositionally biased region" description="Basic and acidic residues" evidence="1">
    <location>
        <begin position="616"/>
        <end position="665"/>
    </location>
</feature>
<protein>
    <submittedName>
        <fullName evidence="3">Flagellar hook-length control protein FliK</fullName>
    </submittedName>
</protein>
<dbReference type="Gene3D" id="3.30.750.140">
    <property type="match status" value="1"/>
</dbReference>
<dbReference type="RefSeq" id="WP_377386766.1">
    <property type="nucleotide sequence ID" value="NZ_JBHUIX010000003.1"/>
</dbReference>
<name>A0ABW5A3Z8_9RHOB</name>
<keyword evidence="4" id="KW-1185">Reference proteome</keyword>
<feature type="region of interest" description="Disordered" evidence="1">
    <location>
        <begin position="52"/>
        <end position="116"/>
    </location>
</feature>
<accession>A0ABW5A3Z8</accession>
<feature type="compositionally biased region" description="Low complexity" evidence="1">
    <location>
        <begin position="106"/>
        <end position="116"/>
    </location>
</feature>
<organism evidence="3 4">
    <name type="scientific">Rhodobacter lacus</name>
    <dbReference type="NCBI Taxonomy" id="1641972"/>
    <lineage>
        <taxon>Bacteria</taxon>
        <taxon>Pseudomonadati</taxon>
        <taxon>Pseudomonadota</taxon>
        <taxon>Alphaproteobacteria</taxon>
        <taxon>Rhodobacterales</taxon>
        <taxon>Rhodobacter group</taxon>
        <taxon>Rhodobacter</taxon>
    </lineage>
</organism>
<feature type="region of interest" description="Disordered" evidence="1">
    <location>
        <begin position="215"/>
        <end position="253"/>
    </location>
</feature>
<comment type="caution">
    <text evidence="3">The sequence shown here is derived from an EMBL/GenBank/DDBJ whole genome shotgun (WGS) entry which is preliminary data.</text>
</comment>
<evidence type="ECO:0000256" key="1">
    <source>
        <dbReference type="SAM" id="MobiDB-lite"/>
    </source>
</evidence>
<evidence type="ECO:0000259" key="2">
    <source>
        <dbReference type="Pfam" id="PF02120"/>
    </source>
</evidence>
<dbReference type="Proteomes" id="UP001597413">
    <property type="component" value="Unassembled WGS sequence"/>
</dbReference>
<feature type="compositionally biased region" description="Polar residues" evidence="1">
    <location>
        <begin position="473"/>
        <end position="486"/>
    </location>
</feature>
<dbReference type="Pfam" id="PF02120">
    <property type="entry name" value="Flg_hook"/>
    <property type="match status" value="1"/>
</dbReference>
<dbReference type="InterPro" id="IPR021136">
    <property type="entry name" value="Flagellar_hook_control-like_C"/>
</dbReference>
<evidence type="ECO:0000313" key="4">
    <source>
        <dbReference type="Proteomes" id="UP001597413"/>
    </source>
</evidence>
<keyword evidence="3" id="KW-0282">Flagellum</keyword>
<feature type="region of interest" description="Disordered" evidence="1">
    <location>
        <begin position="812"/>
        <end position="853"/>
    </location>
</feature>
<dbReference type="EMBL" id="JBHUIX010000003">
    <property type="protein sequence ID" value="MFD2172997.1"/>
    <property type="molecule type" value="Genomic_DNA"/>
</dbReference>
<keyword evidence="3" id="KW-0966">Cell projection</keyword>
<feature type="compositionally biased region" description="Low complexity" evidence="1">
    <location>
        <begin position="587"/>
        <end position="607"/>
    </location>
</feature>
<gene>
    <name evidence="3" type="ORF">ACFSM0_02715</name>
</gene>
<reference evidence="4" key="1">
    <citation type="journal article" date="2019" name="Int. J. Syst. Evol. Microbiol.">
        <title>The Global Catalogue of Microorganisms (GCM) 10K type strain sequencing project: providing services to taxonomists for standard genome sequencing and annotation.</title>
        <authorList>
            <consortium name="The Broad Institute Genomics Platform"/>
            <consortium name="The Broad Institute Genome Sequencing Center for Infectious Disease"/>
            <person name="Wu L."/>
            <person name="Ma J."/>
        </authorList>
    </citation>
    <scope>NUCLEOTIDE SEQUENCE [LARGE SCALE GENOMIC DNA]</scope>
    <source>
        <strain evidence="4">CCUG 55131</strain>
    </source>
</reference>
<feature type="region of interest" description="Disordered" evidence="1">
    <location>
        <begin position="315"/>
        <end position="337"/>
    </location>
</feature>
<feature type="region of interest" description="Disordered" evidence="1">
    <location>
        <begin position="369"/>
        <end position="398"/>
    </location>
</feature>
<feature type="region of interest" description="Disordered" evidence="1">
    <location>
        <begin position="536"/>
        <end position="695"/>
    </location>
</feature>
<keyword evidence="3" id="KW-0969">Cilium</keyword>
<proteinExistence type="predicted"/>
<sequence length="869" mass="86258">MNTLPVSDQMQLFAVAPAGERTATSGAKVPGAQIGKMDGKDEQADFSALFAESFTEKGAKPAKPEADGSDAASWMAGLAGGPALASAPPPPVAGDPASSESAPVFAAPTSAGGPAAAPVAAEPVQVPLAMSAQPAARAAAGAGYGAQTSPAALQALWSAQAAAGPEAAPSEATATVPGAAASADAAAVPGATPAALTATAPAVAQGAAPALAEDESSAATVSAPASDVTAKTTRTRVETQSDTLRGDSAARTLSPQSFAPDAAASAAASNADSAALAGSKMQKAPPATGFAPATASSDAAASARIKATAQAAAEVSSKAAAETTPTADPQRSDSVDASPNLVSVRALANDAQKVAANISGATHAGARAQHAGSAEFSAKGATENAPTAGTQRSDSANTSPDLVTVQTLANDAQKVAANISGATHAGARAQQAAAAAEAPLAGSAEAAVAAQFAARQDASRQAPPSAAAGRAEQTPSSEAQPVNQASPEAEGAPETQPAASANIRAPRGAEAVAQSTATGEVTDALLRTGTETAAALDAAETGRRAPRSVMRGSLAESRFDAAVAASGEPAARRSDSVAPASADRDSQPAASPVAQAANTVASVAATQPPAQAGSEFLRDSARSAERDRREERLERAEGRGDIRLDGRLDGRSADTSRVAAARDGDAGQGMMLGRPPAAEAPQGAAVPPETIESGDSFVSVTGLERGLRSGAAEMGQAAPSGPHTSSSAHHIARQLAQGMPSSPDQPVEISLSPEELGKVRMTLHSSENGITVSVHAERPETLELMRRNIDSLARDFRDMGYSDISFDFANQSGGQQMAQDRGEDARAAPGQPASENSRVAANERAPRFDDTSLALQRRTAAAGGLDLRF</sequence>
<evidence type="ECO:0000313" key="3">
    <source>
        <dbReference type="EMBL" id="MFD2172997.1"/>
    </source>
</evidence>
<feature type="domain" description="Flagellar hook-length control protein-like C-terminal" evidence="2">
    <location>
        <begin position="737"/>
        <end position="816"/>
    </location>
</feature>
<dbReference type="CDD" id="cd17470">
    <property type="entry name" value="T3SS_Flik_C"/>
    <property type="match status" value="1"/>
</dbReference>
<feature type="compositionally biased region" description="Polar residues" evidence="1">
    <location>
        <begin position="384"/>
        <end position="398"/>
    </location>
</feature>
<feature type="compositionally biased region" description="Basic and acidic residues" evidence="1">
    <location>
        <begin position="54"/>
        <end position="66"/>
    </location>
</feature>
<feature type="region of interest" description="Disordered" evidence="1">
    <location>
        <begin position="19"/>
        <end position="38"/>
    </location>
</feature>